<evidence type="ECO:0000256" key="5">
    <source>
        <dbReference type="RuleBase" id="RU363034"/>
    </source>
</evidence>
<dbReference type="PRINTS" id="PR00722">
    <property type="entry name" value="CHYMOTRYPSIN"/>
</dbReference>
<dbReference type="PANTHER" id="PTHR24252">
    <property type="entry name" value="ACROSIN-RELATED"/>
    <property type="match status" value="1"/>
</dbReference>
<keyword evidence="3 5" id="KW-0720">Serine protease</keyword>
<comment type="caution">
    <text evidence="7">The sequence shown here is derived from an EMBL/GenBank/DDBJ whole genome shotgun (WGS) entry which is preliminary data.</text>
</comment>
<feature type="domain" description="Peptidase S1" evidence="6">
    <location>
        <begin position="90"/>
        <end position="327"/>
    </location>
</feature>
<keyword evidence="4" id="KW-1015">Disulfide bond</keyword>
<protein>
    <recommendedName>
        <fullName evidence="6">Peptidase S1 domain-containing protein</fullName>
    </recommendedName>
</protein>
<dbReference type="SUPFAM" id="SSF50494">
    <property type="entry name" value="Trypsin-like serine proteases"/>
    <property type="match status" value="1"/>
</dbReference>
<dbReference type="GO" id="GO:0004252">
    <property type="term" value="F:serine-type endopeptidase activity"/>
    <property type="evidence" value="ECO:0007669"/>
    <property type="project" value="InterPro"/>
</dbReference>
<reference evidence="7 8" key="1">
    <citation type="submission" date="2024-03" db="EMBL/GenBank/DDBJ databases">
        <title>Adaptation during the transition from Ophiocordyceps entomopathogen to insect associate is accompanied by gene loss and intensified selection.</title>
        <authorList>
            <person name="Ward C.M."/>
            <person name="Onetto C.A."/>
            <person name="Borneman A.R."/>
        </authorList>
    </citation>
    <scope>NUCLEOTIDE SEQUENCE [LARGE SCALE GENOMIC DNA]</scope>
    <source>
        <strain evidence="7">AWRI1</strain>
        <tissue evidence="7">Single Adult Female</tissue>
    </source>
</reference>
<dbReference type="PROSITE" id="PS00134">
    <property type="entry name" value="TRYPSIN_HIS"/>
    <property type="match status" value="1"/>
</dbReference>
<dbReference type="SMART" id="SM00020">
    <property type="entry name" value="Tryp_SPc"/>
    <property type="match status" value="1"/>
</dbReference>
<evidence type="ECO:0000256" key="1">
    <source>
        <dbReference type="ARBA" id="ARBA00022670"/>
    </source>
</evidence>
<dbReference type="InterPro" id="IPR001314">
    <property type="entry name" value="Peptidase_S1A"/>
</dbReference>
<evidence type="ECO:0000256" key="3">
    <source>
        <dbReference type="ARBA" id="ARBA00022825"/>
    </source>
</evidence>
<dbReference type="InterPro" id="IPR033116">
    <property type="entry name" value="TRYPSIN_SER"/>
</dbReference>
<dbReference type="InterPro" id="IPR018114">
    <property type="entry name" value="TRYPSIN_HIS"/>
</dbReference>
<dbReference type="PROSITE" id="PS00135">
    <property type="entry name" value="TRYPSIN_SER"/>
    <property type="match status" value="1"/>
</dbReference>
<dbReference type="InterPro" id="IPR043504">
    <property type="entry name" value="Peptidase_S1_PA_chymotrypsin"/>
</dbReference>
<name>A0AAN9TJR0_9HEMI</name>
<keyword evidence="8" id="KW-1185">Reference proteome</keyword>
<dbReference type="PANTHER" id="PTHR24252:SF7">
    <property type="entry name" value="HYALIN"/>
    <property type="match status" value="1"/>
</dbReference>
<dbReference type="Gene3D" id="2.40.10.10">
    <property type="entry name" value="Trypsin-like serine proteases"/>
    <property type="match status" value="1"/>
</dbReference>
<dbReference type="InterPro" id="IPR001254">
    <property type="entry name" value="Trypsin_dom"/>
</dbReference>
<evidence type="ECO:0000256" key="2">
    <source>
        <dbReference type="ARBA" id="ARBA00022801"/>
    </source>
</evidence>
<evidence type="ECO:0000259" key="6">
    <source>
        <dbReference type="PROSITE" id="PS50240"/>
    </source>
</evidence>
<dbReference type="InterPro" id="IPR009003">
    <property type="entry name" value="Peptidase_S1_PA"/>
</dbReference>
<accession>A0AAN9TJR0</accession>
<dbReference type="Proteomes" id="UP001367676">
    <property type="component" value="Unassembled WGS sequence"/>
</dbReference>
<dbReference type="EMBL" id="JBBCAQ010000020">
    <property type="protein sequence ID" value="KAK7592922.1"/>
    <property type="molecule type" value="Genomic_DNA"/>
</dbReference>
<gene>
    <name evidence="7" type="ORF">V9T40_007674</name>
</gene>
<evidence type="ECO:0000256" key="4">
    <source>
        <dbReference type="ARBA" id="ARBA00023157"/>
    </source>
</evidence>
<dbReference type="GO" id="GO:0006508">
    <property type="term" value="P:proteolysis"/>
    <property type="evidence" value="ECO:0007669"/>
    <property type="project" value="UniProtKB-KW"/>
</dbReference>
<dbReference type="CDD" id="cd00190">
    <property type="entry name" value="Tryp_SPc"/>
    <property type="match status" value="1"/>
</dbReference>
<dbReference type="FunFam" id="2.40.10.10:FF:000006">
    <property type="entry name" value="Serine proteinase stubble"/>
    <property type="match status" value="1"/>
</dbReference>
<dbReference type="PROSITE" id="PS50240">
    <property type="entry name" value="TRYPSIN_DOM"/>
    <property type="match status" value="1"/>
</dbReference>
<dbReference type="AlphaFoldDB" id="A0AAN9TJR0"/>
<evidence type="ECO:0000313" key="8">
    <source>
        <dbReference type="Proteomes" id="UP001367676"/>
    </source>
</evidence>
<proteinExistence type="predicted"/>
<evidence type="ECO:0000313" key="7">
    <source>
        <dbReference type="EMBL" id="KAK7592922.1"/>
    </source>
</evidence>
<keyword evidence="2 5" id="KW-0378">Hydrolase</keyword>
<keyword evidence="1 5" id="KW-0645">Protease</keyword>
<organism evidence="7 8">
    <name type="scientific">Parthenolecanium corni</name>
    <dbReference type="NCBI Taxonomy" id="536013"/>
    <lineage>
        <taxon>Eukaryota</taxon>
        <taxon>Metazoa</taxon>
        <taxon>Ecdysozoa</taxon>
        <taxon>Arthropoda</taxon>
        <taxon>Hexapoda</taxon>
        <taxon>Insecta</taxon>
        <taxon>Pterygota</taxon>
        <taxon>Neoptera</taxon>
        <taxon>Paraneoptera</taxon>
        <taxon>Hemiptera</taxon>
        <taxon>Sternorrhyncha</taxon>
        <taxon>Coccoidea</taxon>
        <taxon>Coccidae</taxon>
        <taxon>Parthenolecanium</taxon>
    </lineage>
</organism>
<dbReference type="Pfam" id="PF00089">
    <property type="entry name" value="Trypsin"/>
    <property type="match status" value="1"/>
</dbReference>
<sequence length="334" mass="37078">MSMVSVSVFSNVAFVQLLQISMVDCLFIKHFPMAVITLSIPHHKRPINQPIEDILHSVDETVSTDFISESPNKNGCTHCECDPMNLKMRIVGGDLAEQNEFPWMVALSRKGKFYCGATLITQRHLLTAAHCVEGISAKEIKATLGEFNRAHKNSTQKIVVRVKKIIRHPEFQISDFKNDIAILKLDGQIPSDLPHIQSACLPNSEHRNYTGIKAVVAGWGRTDESKAPSNELRKVQVPILSLEDCRQNSGYVSSRITDNMMCAGYHEGQKDSCQGDSGGPLQINGSHPGTMEVIGIVSWGRGCARPNFPGVYTRIESYMSWVNSNIEDECYCKG</sequence>